<proteinExistence type="inferred from homology"/>
<dbReference type="InterPro" id="IPR023393">
    <property type="entry name" value="START-like_dom_sf"/>
</dbReference>
<organism evidence="3 4">
    <name type="scientific">Novosphingobium lindaniclasticum LE124</name>
    <dbReference type="NCBI Taxonomy" id="1096930"/>
    <lineage>
        <taxon>Bacteria</taxon>
        <taxon>Pseudomonadati</taxon>
        <taxon>Pseudomonadota</taxon>
        <taxon>Alphaproteobacteria</taxon>
        <taxon>Sphingomonadales</taxon>
        <taxon>Sphingomonadaceae</taxon>
        <taxon>Novosphingobium</taxon>
    </lineage>
</organism>
<dbReference type="AlphaFoldDB" id="T0HCB0"/>
<comment type="caution">
    <text evidence="3">The sequence shown here is derived from an EMBL/GenBank/DDBJ whole genome shotgun (WGS) entry which is preliminary data.</text>
</comment>
<dbReference type="CDD" id="cd08896">
    <property type="entry name" value="SRPBCC_CalC_Aha1-like_3"/>
    <property type="match status" value="1"/>
</dbReference>
<dbReference type="Gene3D" id="3.30.530.20">
    <property type="match status" value="1"/>
</dbReference>
<dbReference type="InterPro" id="IPR013538">
    <property type="entry name" value="ASHA1/2-like_C"/>
</dbReference>
<sequence>MSETNNELSITRYIDAPVPRVWDVMANRQEEWWCPRPWRVEIDEQDRRPGGVCRMTMFGPDGETAPQNGIYLAYDEGRRFVTTDAVTGKFEPSGPFMIGIWEVAPEGEGTRYTARARHWREEDRKTHEDMGFAEGWGACADQLAEICEREKT</sequence>
<accession>T0HCB0</accession>
<dbReference type="Proteomes" id="UP000015527">
    <property type="component" value="Unassembled WGS sequence"/>
</dbReference>
<dbReference type="RefSeq" id="WP_021234560.1">
    <property type="nucleotide sequence ID" value="NZ_ATHL01000083.1"/>
</dbReference>
<dbReference type="EMBL" id="ATHL01000083">
    <property type="protein sequence ID" value="EQB13981.1"/>
    <property type="molecule type" value="Genomic_DNA"/>
</dbReference>
<evidence type="ECO:0000313" key="4">
    <source>
        <dbReference type="Proteomes" id="UP000015527"/>
    </source>
</evidence>
<evidence type="ECO:0000256" key="1">
    <source>
        <dbReference type="ARBA" id="ARBA00006817"/>
    </source>
</evidence>
<comment type="similarity">
    <text evidence="1">Belongs to the AHA1 family.</text>
</comment>
<dbReference type="PATRIC" id="fig|1096930.3.peg.2721"/>
<protein>
    <submittedName>
        <fullName evidence="3">ATPase</fullName>
    </submittedName>
</protein>
<evidence type="ECO:0000313" key="3">
    <source>
        <dbReference type="EMBL" id="EQB13981.1"/>
    </source>
</evidence>
<feature type="domain" description="Activator of Hsp90 ATPase homologue 1/2-like C-terminal" evidence="2">
    <location>
        <begin position="15"/>
        <end position="147"/>
    </location>
</feature>
<dbReference type="Pfam" id="PF08327">
    <property type="entry name" value="AHSA1"/>
    <property type="match status" value="1"/>
</dbReference>
<gene>
    <name evidence="3" type="ORF">L284_13640</name>
</gene>
<keyword evidence="4" id="KW-1185">Reference proteome</keyword>
<dbReference type="OrthoDB" id="9805228at2"/>
<evidence type="ECO:0000259" key="2">
    <source>
        <dbReference type="Pfam" id="PF08327"/>
    </source>
</evidence>
<reference evidence="3 4" key="1">
    <citation type="journal article" date="2013" name="Genome Announc.">
        <title>Genome Sequence of Novosphingobium lindaniclasticum LE124T, Isolated from a Hexachlorocyclohexane Dumpsite.</title>
        <authorList>
            <person name="Saxena A."/>
            <person name="Nayyar N."/>
            <person name="Sangwan N."/>
            <person name="Kumari R."/>
            <person name="Khurana J.P."/>
            <person name="Lal R."/>
        </authorList>
    </citation>
    <scope>NUCLEOTIDE SEQUENCE [LARGE SCALE GENOMIC DNA]</scope>
    <source>
        <strain evidence="3 4">LE124</strain>
    </source>
</reference>
<dbReference type="eggNOG" id="COG3832">
    <property type="taxonomic scope" value="Bacteria"/>
</dbReference>
<dbReference type="SUPFAM" id="SSF55961">
    <property type="entry name" value="Bet v1-like"/>
    <property type="match status" value="1"/>
</dbReference>
<name>T0HCB0_9SPHN</name>